<feature type="domain" description="DEAD/DEAH-box helicase" evidence="2">
    <location>
        <begin position="3"/>
        <end position="41"/>
    </location>
</feature>
<protein>
    <recommendedName>
        <fullName evidence="2">DEAD/DEAH-box helicase domain-containing protein</fullName>
    </recommendedName>
</protein>
<evidence type="ECO:0000313" key="3">
    <source>
        <dbReference type="EMBL" id="CAF4101094.1"/>
    </source>
</evidence>
<dbReference type="GO" id="GO:0003676">
    <property type="term" value="F:nucleic acid binding"/>
    <property type="evidence" value="ECO:0007669"/>
    <property type="project" value="InterPro"/>
</dbReference>
<feature type="non-terminal residue" evidence="3">
    <location>
        <position position="1"/>
    </location>
</feature>
<dbReference type="Pfam" id="PF00270">
    <property type="entry name" value="DEAD"/>
    <property type="match status" value="1"/>
</dbReference>
<reference evidence="3" key="1">
    <citation type="submission" date="2021-02" db="EMBL/GenBank/DDBJ databases">
        <authorList>
            <person name="Nowell W R."/>
        </authorList>
    </citation>
    <scope>NUCLEOTIDE SEQUENCE</scope>
</reference>
<sequence length="49" mass="5502">KLTSIQRQAIPIGLQKRNMIGIAEVSYGKIAVFLIPLLAWIRSLSTVHR</sequence>
<evidence type="ECO:0000259" key="2">
    <source>
        <dbReference type="Pfam" id="PF00270"/>
    </source>
</evidence>
<dbReference type="GO" id="GO:0005524">
    <property type="term" value="F:ATP binding"/>
    <property type="evidence" value="ECO:0007669"/>
    <property type="project" value="InterPro"/>
</dbReference>
<dbReference type="InterPro" id="IPR011545">
    <property type="entry name" value="DEAD/DEAH_box_helicase_dom"/>
</dbReference>
<feature type="transmembrane region" description="Helical" evidence="1">
    <location>
        <begin position="21"/>
        <end position="41"/>
    </location>
</feature>
<keyword evidence="1" id="KW-0812">Transmembrane</keyword>
<dbReference type="InterPro" id="IPR027417">
    <property type="entry name" value="P-loop_NTPase"/>
</dbReference>
<accession>A0A819V5I3</accession>
<gene>
    <name evidence="3" type="ORF">JBS370_LOCUS31733</name>
</gene>
<keyword evidence="1" id="KW-1133">Transmembrane helix</keyword>
<dbReference type="Proteomes" id="UP000663836">
    <property type="component" value="Unassembled WGS sequence"/>
</dbReference>
<comment type="caution">
    <text evidence="3">The sequence shown here is derived from an EMBL/GenBank/DDBJ whole genome shotgun (WGS) entry which is preliminary data.</text>
</comment>
<dbReference type="AlphaFoldDB" id="A0A819V5I3"/>
<evidence type="ECO:0000313" key="4">
    <source>
        <dbReference type="Proteomes" id="UP000663836"/>
    </source>
</evidence>
<dbReference type="SUPFAM" id="SSF52540">
    <property type="entry name" value="P-loop containing nucleoside triphosphate hydrolases"/>
    <property type="match status" value="1"/>
</dbReference>
<proteinExistence type="predicted"/>
<dbReference type="Gene3D" id="3.40.50.300">
    <property type="entry name" value="P-loop containing nucleotide triphosphate hydrolases"/>
    <property type="match status" value="1"/>
</dbReference>
<dbReference type="EMBL" id="CAJOBD010007994">
    <property type="protein sequence ID" value="CAF4101094.1"/>
    <property type="molecule type" value="Genomic_DNA"/>
</dbReference>
<keyword evidence="1" id="KW-0472">Membrane</keyword>
<name>A0A819V5I3_9BILA</name>
<organism evidence="3 4">
    <name type="scientific">Rotaria sordida</name>
    <dbReference type="NCBI Taxonomy" id="392033"/>
    <lineage>
        <taxon>Eukaryota</taxon>
        <taxon>Metazoa</taxon>
        <taxon>Spiralia</taxon>
        <taxon>Gnathifera</taxon>
        <taxon>Rotifera</taxon>
        <taxon>Eurotatoria</taxon>
        <taxon>Bdelloidea</taxon>
        <taxon>Philodinida</taxon>
        <taxon>Philodinidae</taxon>
        <taxon>Rotaria</taxon>
    </lineage>
</organism>
<evidence type="ECO:0000256" key="1">
    <source>
        <dbReference type="SAM" id="Phobius"/>
    </source>
</evidence>